<keyword evidence="3" id="KW-1185">Reference proteome</keyword>
<protein>
    <submittedName>
        <fullName evidence="2">Uncharacterized protein</fullName>
    </submittedName>
</protein>
<name>A0A822XI34_NELNU</name>
<evidence type="ECO:0000256" key="1">
    <source>
        <dbReference type="SAM" id="Phobius"/>
    </source>
</evidence>
<keyword evidence="1" id="KW-0812">Transmembrane</keyword>
<sequence length="56" mass="6235">MNLQKDQICKVERRGRAVEIWKVGSGLVLSCGLISFTITTTTESTSTKRNSSDMEK</sequence>
<dbReference type="EMBL" id="DUZY01000001">
    <property type="protein sequence ID" value="DAD18709.1"/>
    <property type="molecule type" value="Genomic_DNA"/>
</dbReference>
<feature type="transmembrane region" description="Helical" evidence="1">
    <location>
        <begin position="20"/>
        <end position="38"/>
    </location>
</feature>
<keyword evidence="1" id="KW-1133">Transmembrane helix</keyword>
<reference evidence="2 3" key="1">
    <citation type="journal article" date="2020" name="Mol. Biol. Evol.">
        <title>Distinct Expression and Methylation Patterns for Genes with Different Fates following a Single Whole-Genome Duplication in Flowering Plants.</title>
        <authorList>
            <person name="Shi T."/>
            <person name="Rahmani R.S."/>
            <person name="Gugger P.F."/>
            <person name="Wang M."/>
            <person name="Li H."/>
            <person name="Zhang Y."/>
            <person name="Li Z."/>
            <person name="Wang Q."/>
            <person name="Van de Peer Y."/>
            <person name="Marchal K."/>
            <person name="Chen J."/>
        </authorList>
    </citation>
    <scope>NUCLEOTIDE SEQUENCE [LARGE SCALE GENOMIC DNA]</scope>
    <source>
        <tissue evidence="2">Leaf</tissue>
    </source>
</reference>
<evidence type="ECO:0000313" key="3">
    <source>
        <dbReference type="Proteomes" id="UP000607653"/>
    </source>
</evidence>
<evidence type="ECO:0000313" key="2">
    <source>
        <dbReference type="EMBL" id="DAD18709.1"/>
    </source>
</evidence>
<dbReference type="AlphaFoldDB" id="A0A822XI34"/>
<organism evidence="2 3">
    <name type="scientific">Nelumbo nucifera</name>
    <name type="common">Sacred lotus</name>
    <dbReference type="NCBI Taxonomy" id="4432"/>
    <lineage>
        <taxon>Eukaryota</taxon>
        <taxon>Viridiplantae</taxon>
        <taxon>Streptophyta</taxon>
        <taxon>Embryophyta</taxon>
        <taxon>Tracheophyta</taxon>
        <taxon>Spermatophyta</taxon>
        <taxon>Magnoliopsida</taxon>
        <taxon>Proteales</taxon>
        <taxon>Nelumbonaceae</taxon>
        <taxon>Nelumbo</taxon>
    </lineage>
</organism>
<gene>
    <name evidence="2" type="ORF">HUJ06_020172</name>
</gene>
<keyword evidence="1" id="KW-0472">Membrane</keyword>
<proteinExistence type="predicted"/>
<accession>A0A822XI34</accession>
<dbReference type="Proteomes" id="UP000607653">
    <property type="component" value="Unassembled WGS sequence"/>
</dbReference>
<comment type="caution">
    <text evidence="2">The sequence shown here is derived from an EMBL/GenBank/DDBJ whole genome shotgun (WGS) entry which is preliminary data.</text>
</comment>